<keyword evidence="3 6" id="KW-0863">Zinc-finger</keyword>
<reference evidence="9" key="1">
    <citation type="submission" date="2024-07" db="EMBL/GenBank/DDBJ databases">
        <title>Two chromosome-level genome assemblies of Korean endemic species Abeliophyllum distichum and Forsythia ovata (Oleaceae).</title>
        <authorList>
            <person name="Jang H."/>
        </authorList>
    </citation>
    <scope>NUCLEOTIDE SEQUENCE [LARGE SCALE GENOMIC DNA]</scope>
</reference>
<dbReference type="Gene3D" id="3.30.160.60">
    <property type="entry name" value="Classic Zinc Finger"/>
    <property type="match status" value="1"/>
</dbReference>
<dbReference type="InterPro" id="IPR044246">
    <property type="entry name" value="ZFP3-like"/>
</dbReference>
<dbReference type="Proteomes" id="UP001604277">
    <property type="component" value="Unassembled WGS sequence"/>
</dbReference>
<dbReference type="InterPro" id="IPR036236">
    <property type="entry name" value="Znf_C2H2_sf"/>
</dbReference>
<evidence type="ECO:0000259" key="7">
    <source>
        <dbReference type="PROSITE" id="PS50157"/>
    </source>
</evidence>
<keyword evidence="2" id="KW-0479">Metal-binding</keyword>
<dbReference type="GO" id="GO:0005634">
    <property type="term" value="C:nucleus"/>
    <property type="evidence" value="ECO:0007669"/>
    <property type="project" value="UniProtKB-SubCell"/>
</dbReference>
<evidence type="ECO:0000256" key="6">
    <source>
        <dbReference type="PROSITE-ProRule" id="PRU00042"/>
    </source>
</evidence>
<dbReference type="PROSITE" id="PS50157">
    <property type="entry name" value="ZINC_FINGER_C2H2_2"/>
    <property type="match status" value="1"/>
</dbReference>
<name>A0ABD1VKE3_9LAMI</name>
<evidence type="ECO:0000256" key="2">
    <source>
        <dbReference type="ARBA" id="ARBA00022723"/>
    </source>
</evidence>
<dbReference type="PROSITE" id="PS00028">
    <property type="entry name" value="ZINC_FINGER_C2H2_1"/>
    <property type="match status" value="1"/>
</dbReference>
<evidence type="ECO:0000313" key="8">
    <source>
        <dbReference type="EMBL" id="KAL2536870.1"/>
    </source>
</evidence>
<dbReference type="PANTHER" id="PTHR47287:SF9">
    <property type="entry name" value="ZINC FINGER PROTEIN 4-LIKE"/>
    <property type="match status" value="1"/>
</dbReference>
<sequence>METLNKAMKMKEKVVEQGFESKADDESTSRVVLDLELFNSGSSRANESSNEEGRVQLLESKVFTCSFCKREFSTSQALGGHQNAHKQERASAKKRHGLVMEVAAPPPPPPPPLLGGHSPYPYHSYSKFSHHHHHHQMIPFYGTLDRSVGRVRSDSMIHKQSYKQWTRPFFMSSSTSSSSSSYDRLLMQNNIQTRQMNTGFGHEKFERSSAALVLRLNSMDNTESNKALEGNINQELHLGQANSDQTDASGLDLNLKL</sequence>
<keyword evidence="4" id="KW-0862">Zinc</keyword>
<evidence type="ECO:0000256" key="4">
    <source>
        <dbReference type="ARBA" id="ARBA00022833"/>
    </source>
</evidence>
<keyword evidence="9" id="KW-1185">Reference proteome</keyword>
<accession>A0ABD1VKE3</accession>
<comment type="subcellular location">
    <subcellularLocation>
        <location evidence="1">Nucleus</location>
    </subcellularLocation>
</comment>
<organism evidence="8 9">
    <name type="scientific">Forsythia ovata</name>
    <dbReference type="NCBI Taxonomy" id="205694"/>
    <lineage>
        <taxon>Eukaryota</taxon>
        <taxon>Viridiplantae</taxon>
        <taxon>Streptophyta</taxon>
        <taxon>Embryophyta</taxon>
        <taxon>Tracheophyta</taxon>
        <taxon>Spermatophyta</taxon>
        <taxon>Magnoliopsida</taxon>
        <taxon>eudicotyledons</taxon>
        <taxon>Gunneridae</taxon>
        <taxon>Pentapetalae</taxon>
        <taxon>asterids</taxon>
        <taxon>lamiids</taxon>
        <taxon>Lamiales</taxon>
        <taxon>Oleaceae</taxon>
        <taxon>Forsythieae</taxon>
        <taxon>Forsythia</taxon>
    </lineage>
</organism>
<dbReference type="InterPro" id="IPR013087">
    <property type="entry name" value="Znf_C2H2_type"/>
</dbReference>
<dbReference type="Pfam" id="PF13912">
    <property type="entry name" value="zf-C2H2_6"/>
    <property type="match status" value="1"/>
</dbReference>
<proteinExistence type="predicted"/>
<dbReference type="PANTHER" id="PTHR47287">
    <property type="entry name" value="C2H2 AND C2HC ZINC FINGERS SUPERFAMILY PROTEIN"/>
    <property type="match status" value="1"/>
</dbReference>
<evidence type="ECO:0000313" key="9">
    <source>
        <dbReference type="Proteomes" id="UP001604277"/>
    </source>
</evidence>
<dbReference type="SUPFAM" id="SSF57667">
    <property type="entry name" value="beta-beta-alpha zinc fingers"/>
    <property type="match status" value="1"/>
</dbReference>
<gene>
    <name evidence="8" type="ORF">Fot_18261</name>
</gene>
<feature type="domain" description="C2H2-type" evidence="7">
    <location>
        <begin position="63"/>
        <end position="90"/>
    </location>
</feature>
<dbReference type="AlphaFoldDB" id="A0ABD1VKE3"/>
<comment type="caution">
    <text evidence="8">The sequence shown here is derived from an EMBL/GenBank/DDBJ whole genome shotgun (WGS) entry which is preliminary data.</text>
</comment>
<evidence type="ECO:0000256" key="1">
    <source>
        <dbReference type="ARBA" id="ARBA00004123"/>
    </source>
</evidence>
<evidence type="ECO:0000256" key="3">
    <source>
        <dbReference type="ARBA" id="ARBA00022771"/>
    </source>
</evidence>
<evidence type="ECO:0000256" key="5">
    <source>
        <dbReference type="ARBA" id="ARBA00023242"/>
    </source>
</evidence>
<protein>
    <submittedName>
        <fullName evidence="8">Zinc finger protein 1-like</fullName>
    </submittedName>
</protein>
<dbReference type="GO" id="GO:0008270">
    <property type="term" value="F:zinc ion binding"/>
    <property type="evidence" value="ECO:0007669"/>
    <property type="project" value="UniProtKB-KW"/>
</dbReference>
<keyword evidence="5" id="KW-0539">Nucleus</keyword>
<dbReference type="EMBL" id="JBFOLJ010000005">
    <property type="protein sequence ID" value="KAL2536870.1"/>
    <property type="molecule type" value="Genomic_DNA"/>
</dbReference>